<keyword evidence="2" id="KW-1185">Reference proteome</keyword>
<sequence length="179" mass="20107">MFLVLHLNSRLQPKHRFELEDALTEIFESNDNVGKITGGGTAMFPSGEIESCDIEIEFSNRSEDFEWLLNLLDNIGIPKGSVVKTGGKDFSVGSLEGLGLYLNGCDLPQEIYEICDVNELIGQLENSLGETGRLFSWMELNDFTALYFYGTLFDEMNDKIKPVISSHPLCQKCRVERIA</sequence>
<dbReference type="EMBL" id="CVRS01000002">
    <property type="protein sequence ID" value="CRL32004.1"/>
    <property type="molecule type" value="Genomic_DNA"/>
</dbReference>
<accession>A0A0M6W9G6</accession>
<dbReference type="OrthoDB" id="5194749at2"/>
<dbReference type="Proteomes" id="UP000049828">
    <property type="component" value="Unassembled WGS sequence"/>
</dbReference>
<dbReference type="AlphaFoldDB" id="A0A0M6W9G6"/>
<organism evidence="1 2">
    <name type="scientific">Roseburia inulinivorans</name>
    <dbReference type="NCBI Taxonomy" id="360807"/>
    <lineage>
        <taxon>Bacteria</taxon>
        <taxon>Bacillati</taxon>
        <taxon>Bacillota</taxon>
        <taxon>Clostridia</taxon>
        <taxon>Lachnospirales</taxon>
        <taxon>Lachnospiraceae</taxon>
        <taxon>Roseburia</taxon>
    </lineage>
</organism>
<gene>
    <name evidence="1" type="ORF">RIL183_12201</name>
</gene>
<name>A0A0M6W9G6_9FIRM</name>
<evidence type="ECO:0000313" key="2">
    <source>
        <dbReference type="Proteomes" id="UP000049828"/>
    </source>
</evidence>
<protein>
    <submittedName>
        <fullName evidence="1">Uncharacterized protein</fullName>
    </submittedName>
</protein>
<evidence type="ECO:0000313" key="1">
    <source>
        <dbReference type="EMBL" id="CRL32004.1"/>
    </source>
</evidence>
<dbReference type="RefSeq" id="WP_055039004.1">
    <property type="nucleotide sequence ID" value="NZ_CVRS01000002.1"/>
</dbReference>
<proteinExistence type="predicted"/>
<reference evidence="2" key="1">
    <citation type="submission" date="2015-05" db="EMBL/GenBank/DDBJ databases">
        <authorList>
            <consortium name="Pathogen Informatics"/>
        </authorList>
    </citation>
    <scope>NUCLEOTIDE SEQUENCE [LARGE SCALE GENOMIC DNA]</scope>
    <source>
        <strain evidence="2">L1-83</strain>
    </source>
</reference>